<feature type="region of interest" description="Disordered" evidence="1">
    <location>
        <begin position="223"/>
        <end position="265"/>
    </location>
</feature>
<gene>
    <name evidence="2" type="ORF">PVK06_049609</name>
</gene>
<name>A0ABR0MJG1_GOSAR</name>
<protein>
    <submittedName>
        <fullName evidence="2">Uncharacterized protein</fullName>
    </submittedName>
</protein>
<organism evidence="2 3">
    <name type="scientific">Gossypium arboreum</name>
    <name type="common">Tree cotton</name>
    <name type="synonym">Gossypium nanking</name>
    <dbReference type="NCBI Taxonomy" id="29729"/>
    <lineage>
        <taxon>Eukaryota</taxon>
        <taxon>Viridiplantae</taxon>
        <taxon>Streptophyta</taxon>
        <taxon>Embryophyta</taxon>
        <taxon>Tracheophyta</taxon>
        <taxon>Spermatophyta</taxon>
        <taxon>Magnoliopsida</taxon>
        <taxon>eudicotyledons</taxon>
        <taxon>Gunneridae</taxon>
        <taxon>Pentapetalae</taxon>
        <taxon>rosids</taxon>
        <taxon>malvids</taxon>
        <taxon>Malvales</taxon>
        <taxon>Malvaceae</taxon>
        <taxon>Malvoideae</taxon>
        <taxon>Gossypium</taxon>
    </lineage>
</organism>
<feature type="compositionally biased region" description="Polar residues" evidence="1">
    <location>
        <begin position="230"/>
        <end position="250"/>
    </location>
</feature>
<accession>A0ABR0MJG1</accession>
<keyword evidence="3" id="KW-1185">Reference proteome</keyword>
<feature type="compositionally biased region" description="Basic and acidic residues" evidence="1">
    <location>
        <begin position="167"/>
        <end position="182"/>
    </location>
</feature>
<feature type="region of interest" description="Disordered" evidence="1">
    <location>
        <begin position="167"/>
        <end position="202"/>
    </location>
</feature>
<feature type="compositionally biased region" description="Basic and acidic residues" evidence="1">
    <location>
        <begin position="253"/>
        <end position="265"/>
    </location>
</feature>
<dbReference type="PANTHER" id="PTHR32108">
    <property type="entry name" value="DNA-DIRECTED RNA POLYMERASE SUBUNIT ALPHA"/>
    <property type="match status" value="1"/>
</dbReference>
<proteinExistence type="predicted"/>
<sequence>MPPAPPTNLGQGIFASNPGASPADPLVPDLDDPAEVAKLKLDNHDAKYRSLGTEVFSALGAKELSLDLASAFCEQYKHVSDMVPDRMTLQMMEKKPSETFRQYAQRWRDVSAQVEPPLIKTEITVLFINTLNAPFYDKLVGSATKEFANIVISDELIENAVKSGRMEGSKRAAPMKKKEPEAHMVGMGSRYASNPYPNQSRPRNYPPLNFYYSLQNPYYQAPPPSYPVYATNNQRPITSFPQNTIPAQSQPRNEPRPTRPNPERP</sequence>
<evidence type="ECO:0000313" key="2">
    <source>
        <dbReference type="EMBL" id="KAK5773303.1"/>
    </source>
</evidence>
<reference evidence="2 3" key="1">
    <citation type="submission" date="2023-03" db="EMBL/GenBank/DDBJ databases">
        <title>WGS of Gossypium arboreum.</title>
        <authorList>
            <person name="Yu D."/>
        </authorList>
    </citation>
    <scope>NUCLEOTIDE SEQUENCE [LARGE SCALE GENOMIC DNA]</scope>
    <source>
        <tissue evidence="2">Leaf</tissue>
    </source>
</reference>
<dbReference type="EMBL" id="JARKNE010000013">
    <property type="protein sequence ID" value="KAK5773303.1"/>
    <property type="molecule type" value="Genomic_DNA"/>
</dbReference>
<dbReference type="Proteomes" id="UP001358586">
    <property type="component" value="Chromosome 13"/>
</dbReference>
<evidence type="ECO:0000313" key="3">
    <source>
        <dbReference type="Proteomes" id="UP001358586"/>
    </source>
</evidence>
<feature type="region of interest" description="Disordered" evidence="1">
    <location>
        <begin position="1"/>
        <end position="26"/>
    </location>
</feature>
<comment type="caution">
    <text evidence="2">The sequence shown here is derived from an EMBL/GenBank/DDBJ whole genome shotgun (WGS) entry which is preliminary data.</text>
</comment>
<feature type="compositionally biased region" description="Polar residues" evidence="1">
    <location>
        <begin position="191"/>
        <end position="202"/>
    </location>
</feature>
<dbReference type="PANTHER" id="PTHR32108:SF9">
    <property type="entry name" value="REVERSE TRANSCRIPTASE RNASE H-LIKE DOMAIN-CONTAINING PROTEIN"/>
    <property type="match status" value="1"/>
</dbReference>
<evidence type="ECO:0000256" key="1">
    <source>
        <dbReference type="SAM" id="MobiDB-lite"/>
    </source>
</evidence>